<protein>
    <recommendedName>
        <fullName evidence="3">MobA-like NTP transferase domain-containing protein</fullName>
    </recommendedName>
</protein>
<dbReference type="AlphaFoldDB" id="A0A5S9MM25"/>
<dbReference type="PANTHER" id="PTHR42866">
    <property type="entry name" value="3-DEOXY-MANNO-OCTULOSONATE CYTIDYLYLTRANSFERASE"/>
    <property type="match status" value="1"/>
</dbReference>
<dbReference type="PANTHER" id="PTHR42866:SF1">
    <property type="entry name" value="SPORE COAT POLYSACCHARIDE BIOSYNTHESIS PROTEIN SPSF"/>
    <property type="match status" value="1"/>
</dbReference>
<dbReference type="Gene3D" id="3.90.550.10">
    <property type="entry name" value="Spore Coat Polysaccharide Biosynthesis Protein SpsA, Chain A"/>
    <property type="match status" value="1"/>
</dbReference>
<proteinExistence type="predicted"/>
<accession>A0A5S9MM25</accession>
<dbReference type="InterPro" id="IPR003329">
    <property type="entry name" value="Cytidylyl_trans"/>
</dbReference>
<organism evidence="1 2">
    <name type="scientific">Bacillus safensis</name>
    <dbReference type="NCBI Taxonomy" id="561879"/>
    <lineage>
        <taxon>Bacteria</taxon>
        <taxon>Bacillati</taxon>
        <taxon>Bacillota</taxon>
        <taxon>Bacilli</taxon>
        <taxon>Bacillales</taxon>
        <taxon>Bacillaceae</taxon>
        <taxon>Bacillus</taxon>
    </lineage>
</organism>
<dbReference type="SUPFAM" id="SSF53448">
    <property type="entry name" value="Nucleotide-diphospho-sugar transferases"/>
    <property type="match status" value="1"/>
</dbReference>
<sequence length="186" mass="21235">MKPIGGMALIDLIVERVKQSDHYNHKTQNLMIATTVEAEDDLLAHYCLSKGYKVFRGSEADVLQRFAQIVRHFEPQIIVRLTGDNPFIDPVLLSKMLEKHRQEKADYTYTAGTPLGISGEMIDAQILSEIDNFPLRSQSVSMSRSISESILSNFTCNYSHRPKNLHILLIDSRLIQKKIMCLRPVY</sequence>
<dbReference type="EMBL" id="AP021906">
    <property type="protein sequence ID" value="BBP93029.1"/>
    <property type="molecule type" value="Genomic_DNA"/>
</dbReference>
<dbReference type="InterPro" id="IPR029044">
    <property type="entry name" value="Nucleotide-diphossugar_trans"/>
</dbReference>
<evidence type="ECO:0000313" key="2">
    <source>
        <dbReference type="Proteomes" id="UP000464658"/>
    </source>
</evidence>
<dbReference type="Proteomes" id="UP000464658">
    <property type="component" value="Chromosome"/>
</dbReference>
<gene>
    <name evidence="1" type="ORF">BsIDN1_66470</name>
</gene>
<dbReference type="Pfam" id="PF02348">
    <property type="entry name" value="CTP_transf_3"/>
    <property type="match status" value="1"/>
</dbReference>
<evidence type="ECO:0008006" key="3">
    <source>
        <dbReference type="Google" id="ProtNLM"/>
    </source>
</evidence>
<evidence type="ECO:0000313" key="1">
    <source>
        <dbReference type="EMBL" id="BBP93029.1"/>
    </source>
</evidence>
<reference evidence="1 2" key="1">
    <citation type="submission" date="2019-12" db="EMBL/GenBank/DDBJ databases">
        <title>Full genome sequence of a Bacillus safensis strain isolated from commercially available natto in Indonesia.</title>
        <authorList>
            <person name="Yoshida M."/>
            <person name="Uomi M."/>
            <person name="Waturangi D."/>
            <person name="Ekaputri J.J."/>
            <person name="Setiamarga D.H.E."/>
        </authorList>
    </citation>
    <scope>NUCLEOTIDE SEQUENCE [LARGE SCALE GENOMIC DNA]</scope>
    <source>
        <strain evidence="1 2">IDN1</strain>
    </source>
</reference>
<name>A0A5S9MM25_BACIA</name>
<dbReference type="GO" id="GO:0005829">
    <property type="term" value="C:cytosol"/>
    <property type="evidence" value="ECO:0007669"/>
    <property type="project" value="TreeGrafter"/>
</dbReference>